<protein>
    <submittedName>
        <fullName evidence="1">Uncharacterized protein</fullName>
    </submittedName>
</protein>
<comment type="caution">
    <text evidence="1">The sequence shown here is derived from an EMBL/GenBank/DDBJ whole genome shotgun (WGS) entry which is preliminary data.</text>
</comment>
<name>A0A401U3D9_CHIPU</name>
<organism evidence="1 2">
    <name type="scientific">Chiloscyllium punctatum</name>
    <name type="common">Brownbanded bambooshark</name>
    <name type="synonym">Hemiscyllium punctatum</name>
    <dbReference type="NCBI Taxonomy" id="137246"/>
    <lineage>
        <taxon>Eukaryota</taxon>
        <taxon>Metazoa</taxon>
        <taxon>Chordata</taxon>
        <taxon>Craniata</taxon>
        <taxon>Vertebrata</taxon>
        <taxon>Chondrichthyes</taxon>
        <taxon>Elasmobranchii</taxon>
        <taxon>Galeomorphii</taxon>
        <taxon>Galeoidea</taxon>
        <taxon>Orectolobiformes</taxon>
        <taxon>Hemiscylliidae</taxon>
        <taxon>Chiloscyllium</taxon>
    </lineage>
</organism>
<accession>A0A401U3D9</accession>
<evidence type="ECO:0000313" key="1">
    <source>
        <dbReference type="EMBL" id="GCC49391.1"/>
    </source>
</evidence>
<sequence>METRVGGELRPQRLDRIEQLPRIFRTAQARLPRPGRAMEDGGDAVGDRLPIAVDQCHVGREVDAWARHHLPLERIAVQIDDAGQHQEAAGIDMKRGAPLFGVERADVAARGAQRGLYECTVNQRAPALDENVRHDVALRCFAFD</sequence>
<reference evidence="1 2" key="1">
    <citation type="journal article" date="2018" name="Nat. Ecol. Evol.">
        <title>Shark genomes provide insights into elasmobranch evolution and the origin of vertebrates.</title>
        <authorList>
            <person name="Hara Y"/>
            <person name="Yamaguchi K"/>
            <person name="Onimaru K"/>
            <person name="Kadota M"/>
            <person name="Koyanagi M"/>
            <person name="Keeley SD"/>
            <person name="Tatsumi K"/>
            <person name="Tanaka K"/>
            <person name="Motone F"/>
            <person name="Kageyama Y"/>
            <person name="Nozu R"/>
            <person name="Adachi N"/>
            <person name="Nishimura O"/>
            <person name="Nakagawa R"/>
            <person name="Tanegashima C"/>
            <person name="Kiyatake I"/>
            <person name="Matsumoto R"/>
            <person name="Murakumo K"/>
            <person name="Nishida K"/>
            <person name="Terakita A"/>
            <person name="Kuratani S"/>
            <person name="Sato K"/>
            <person name="Hyodo S Kuraku.S."/>
        </authorList>
    </citation>
    <scope>NUCLEOTIDE SEQUENCE [LARGE SCALE GENOMIC DNA]</scope>
</reference>
<evidence type="ECO:0000313" key="2">
    <source>
        <dbReference type="Proteomes" id="UP000287033"/>
    </source>
</evidence>
<gene>
    <name evidence="1" type="ORF">chiPu_0033520</name>
</gene>
<dbReference type="EMBL" id="BEZZ01264741">
    <property type="protein sequence ID" value="GCC49391.1"/>
    <property type="molecule type" value="Genomic_DNA"/>
</dbReference>
<proteinExistence type="predicted"/>
<dbReference type="AlphaFoldDB" id="A0A401U3D9"/>
<dbReference type="Proteomes" id="UP000287033">
    <property type="component" value="Unassembled WGS sequence"/>
</dbReference>
<keyword evidence="2" id="KW-1185">Reference proteome</keyword>